<evidence type="ECO:0000256" key="1">
    <source>
        <dbReference type="SAM" id="Phobius"/>
    </source>
</evidence>
<reference evidence="2 3" key="1">
    <citation type="submission" date="2018-09" db="EMBL/GenBank/DDBJ databases">
        <title>Metagenome Assembled Genomes from an Advanced Water Purification Facility.</title>
        <authorList>
            <person name="Stamps B.W."/>
            <person name="Spear J.R."/>
        </authorList>
    </citation>
    <scope>NUCLEOTIDE SEQUENCE [LARGE SCALE GENOMIC DNA]</scope>
    <source>
        <strain evidence="2">Bin_52_1</strain>
    </source>
</reference>
<dbReference type="Proteomes" id="UP000321110">
    <property type="component" value="Unassembled WGS sequence"/>
</dbReference>
<dbReference type="EMBL" id="SSFO01000019">
    <property type="protein sequence ID" value="TXI35662.1"/>
    <property type="molecule type" value="Genomic_DNA"/>
</dbReference>
<feature type="transmembrane region" description="Helical" evidence="1">
    <location>
        <begin position="6"/>
        <end position="31"/>
    </location>
</feature>
<keyword evidence="1" id="KW-0812">Transmembrane</keyword>
<protein>
    <submittedName>
        <fullName evidence="2">Prepilin-type N-terminal cleavage/methylation domain-containing protein</fullName>
    </submittedName>
</protein>
<keyword evidence="1" id="KW-0472">Membrane</keyword>
<dbReference type="AlphaFoldDB" id="A0A5C7WFS5"/>
<sequence length="197" mass="20900">MKHRELGMSLVEVMVALVISTILVLGVTDLFGNSFFSSRSNNELTRMQEAGRVALEVIGADARRAGYQGCTAADAEYVLTDGSTLPDDAVTSTSAAEVTFRFADPGTGCDDAAGAYQELAWNEPAVTYSSANGTLSRNGDPILDNASMSVAFIPTGSPLTSTSIRVTITVSDSRDSDIHALSDRTFSGTYELRNKLL</sequence>
<dbReference type="InterPro" id="IPR012902">
    <property type="entry name" value="N_methyl_site"/>
</dbReference>
<accession>A0A5C7WFS5</accession>
<proteinExistence type="predicted"/>
<evidence type="ECO:0000313" key="2">
    <source>
        <dbReference type="EMBL" id="TXI35662.1"/>
    </source>
</evidence>
<organism evidence="2 3">
    <name type="scientific">Aquipseudomonas alcaligenes</name>
    <name type="common">Pseudomonas alcaligenes</name>
    <dbReference type="NCBI Taxonomy" id="43263"/>
    <lineage>
        <taxon>Bacteria</taxon>
        <taxon>Pseudomonadati</taxon>
        <taxon>Pseudomonadota</taxon>
        <taxon>Gammaproteobacteria</taxon>
        <taxon>Pseudomonadales</taxon>
        <taxon>Pseudomonadaceae</taxon>
        <taxon>Aquipseudomonas</taxon>
    </lineage>
</organism>
<name>A0A5C7WFS5_AQUAC</name>
<dbReference type="NCBIfam" id="TIGR02532">
    <property type="entry name" value="IV_pilin_GFxxxE"/>
    <property type="match status" value="1"/>
</dbReference>
<comment type="caution">
    <text evidence="2">The sequence shown here is derived from an EMBL/GenBank/DDBJ whole genome shotgun (WGS) entry which is preliminary data.</text>
</comment>
<keyword evidence="1" id="KW-1133">Transmembrane helix</keyword>
<evidence type="ECO:0000313" key="3">
    <source>
        <dbReference type="Proteomes" id="UP000321110"/>
    </source>
</evidence>
<dbReference type="Pfam" id="PF07963">
    <property type="entry name" value="N_methyl"/>
    <property type="match status" value="1"/>
</dbReference>
<gene>
    <name evidence="2" type="ORF">E6Q69_01045</name>
</gene>